<dbReference type="STRING" id="39966.A0A369JZK4"/>
<dbReference type="AlphaFoldDB" id="A0A369JZK4"/>
<dbReference type="Gene3D" id="3.40.50.300">
    <property type="entry name" value="P-loop containing nucleotide triphosphate hydrolases"/>
    <property type="match status" value="1"/>
</dbReference>
<organism evidence="3 4">
    <name type="scientific">Hypsizygus marmoreus</name>
    <name type="common">White beech mushroom</name>
    <name type="synonym">Agaricus marmoreus</name>
    <dbReference type="NCBI Taxonomy" id="39966"/>
    <lineage>
        <taxon>Eukaryota</taxon>
        <taxon>Fungi</taxon>
        <taxon>Dikarya</taxon>
        <taxon>Basidiomycota</taxon>
        <taxon>Agaricomycotina</taxon>
        <taxon>Agaricomycetes</taxon>
        <taxon>Agaricomycetidae</taxon>
        <taxon>Agaricales</taxon>
        <taxon>Tricholomatineae</taxon>
        <taxon>Lyophyllaceae</taxon>
        <taxon>Hypsizygus</taxon>
    </lineage>
</organism>
<dbReference type="OrthoDB" id="8954335at2759"/>
<feature type="coiled-coil region" evidence="1">
    <location>
        <begin position="216"/>
        <end position="289"/>
    </location>
</feature>
<comment type="caution">
    <text evidence="3">The sequence shown here is derived from an EMBL/GenBank/DDBJ whole genome shotgun (WGS) entry which is preliminary data.</text>
</comment>
<accession>A0A369JZK4</accession>
<feature type="compositionally biased region" description="Low complexity" evidence="2">
    <location>
        <begin position="315"/>
        <end position="324"/>
    </location>
</feature>
<dbReference type="SUPFAM" id="SSF52540">
    <property type="entry name" value="P-loop containing nucleoside triphosphate hydrolases"/>
    <property type="match status" value="1"/>
</dbReference>
<dbReference type="SUPFAM" id="SSF47661">
    <property type="entry name" value="t-snare proteins"/>
    <property type="match status" value="1"/>
</dbReference>
<dbReference type="GO" id="GO:0016020">
    <property type="term" value="C:membrane"/>
    <property type="evidence" value="ECO:0007669"/>
    <property type="project" value="InterPro"/>
</dbReference>
<keyword evidence="4" id="KW-1185">Reference proteome</keyword>
<name>A0A369JZK4_HYPMA</name>
<evidence type="ECO:0000256" key="1">
    <source>
        <dbReference type="SAM" id="Coils"/>
    </source>
</evidence>
<dbReference type="InterPro" id="IPR027417">
    <property type="entry name" value="P-loop_NTPase"/>
</dbReference>
<dbReference type="Gene3D" id="2.80.10.50">
    <property type="match status" value="1"/>
</dbReference>
<proteinExistence type="predicted"/>
<dbReference type="Proteomes" id="UP000076154">
    <property type="component" value="Unassembled WGS sequence"/>
</dbReference>
<feature type="region of interest" description="Disordered" evidence="2">
    <location>
        <begin position="302"/>
        <end position="324"/>
    </location>
</feature>
<sequence length="480" mass="54828">MGTDDIVYIAVLGLSGTGKTTQLQAKCRAFDRIRDPRSASFPVYIQFIFKTDSGQEPTVALIDTPGFNDTNVPDMAIVSKIAGAFQALYNKDKILLHGVLYFLDISHVRVTAMDKRNLVLLRQLCGESALRNVAFVTTMWETTTLAKGQKREDDYRNIYLKDALAQNARLESHKDENDINSARKHISDIIQNTPLIFQIVDEMANQGKTFDKTGAGQELNKELNKLQEEHKRQIADVQKQLTDVQSASKQDKQSITDLTSVLNSLKNDKQKYEEEMRKLRADGERQKQDDMRRIQEMMDKMALDEDGPPRPPSPSSSDGYSSSNNFYSLGDEAISYLPHNHLRKGIYHIINHESDEALELAKNSKNLYAIRVVRDMAEAMAKDKLVSWYIYSYRGGWSIKYNTRELYLSYRGNSDDVHDGTTVHQGRSEVGWKFLKLANSNYLYRIALADDDDYCLEKRGKYVVLALKNDDEAQYWKLLT</sequence>
<dbReference type="GO" id="GO:0016192">
    <property type="term" value="P:vesicle-mediated transport"/>
    <property type="evidence" value="ECO:0007669"/>
    <property type="project" value="InterPro"/>
</dbReference>
<evidence type="ECO:0000313" key="4">
    <source>
        <dbReference type="Proteomes" id="UP000076154"/>
    </source>
</evidence>
<protein>
    <recommendedName>
        <fullName evidence="5">G domain-containing protein</fullName>
    </recommendedName>
</protein>
<dbReference type="InterPro" id="IPR010989">
    <property type="entry name" value="SNARE"/>
</dbReference>
<reference evidence="3" key="1">
    <citation type="submission" date="2018-04" db="EMBL/GenBank/DDBJ databases">
        <title>Whole genome sequencing of Hypsizygus marmoreus.</title>
        <authorList>
            <person name="Choi I.-G."/>
            <person name="Min B."/>
            <person name="Kim J.-G."/>
            <person name="Kim S."/>
            <person name="Oh Y.-L."/>
            <person name="Kong W.-S."/>
            <person name="Park H."/>
            <person name="Jeong J."/>
            <person name="Song E.-S."/>
        </authorList>
    </citation>
    <scope>NUCLEOTIDE SEQUENCE [LARGE SCALE GENOMIC DNA]</scope>
    <source>
        <strain evidence="3">51987-8</strain>
    </source>
</reference>
<evidence type="ECO:0000256" key="2">
    <source>
        <dbReference type="SAM" id="MobiDB-lite"/>
    </source>
</evidence>
<evidence type="ECO:0000313" key="3">
    <source>
        <dbReference type="EMBL" id="RDB27791.1"/>
    </source>
</evidence>
<dbReference type="InParanoid" id="A0A369JZK4"/>
<evidence type="ECO:0008006" key="5">
    <source>
        <dbReference type="Google" id="ProtNLM"/>
    </source>
</evidence>
<keyword evidence="1" id="KW-0175">Coiled coil</keyword>
<dbReference type="EMBL" id="LUEZ02000014">
    <property type="protein sequence ID" value="RDB27791.1"/>
    <property type="molecule type" value="Genomic_DNA"/>
</dbReference>
<gene>
    <name evidence="3" type="ORF">Hypma_003268</name>
</gene>